<comment type="caution">
    <text evidence="4">The sequence shown here is derived from an EMBL/GenBank/DDBJ whole genome shotgun (WGS) entry which is preliminary data.</text>
</comment>
<dbReference type="SMART" id="SM00175">
    <property type="entry name" value="RAB"/>
    <property type="match status" value="1"/>
</dbReference>
<reference evidence="4" key="1">
    <citation type="submission" date="2022-08" db="EMBL/GenBank/DDBJ databases">
        <title>Novel sulphate-reducing endosymbionts in the free-living metamonad Anaeramoeba.</title>
        <authorList>
            <person name="Jerlstrom-Hultqvist J."/>
            <person name="Cepicka I."/>
            <person name="Gallot-Lavallee L."/>
            <person name="Salas-Leiva D."/>
            <person name="Curtis B.A."/>
            <person name="Zahonova K."/>
            <person name="Pipaliya S."/>
            <person name="Dacks J."/>
            <person name="Roger A.J."/>
        </authorList>
    </citation>
    <scope>NUCLEOTIDE SEQUENCE</scope>
    <source>
        <strain evidence="4">Busselton2</strain>
    </source>
</reference>
<dbReference type="Gene3D" id="3.40.50.300">
    <property type="entry name" value="P-loop containing nucleotide triphosphate hydrolases"/>
    <property type="match status" value="1"/>
</dbReference>
<organism evidence="4 5">
    <name type="scientific">Anaeramoeba flamelloides</name>
    <dbReference type="NCBI Taxonomy" id="1746091"/>
    <lineage>
        <taxon>Eukaryota</taxon>
        <taxon>Metamonada</taxon>
        <taxon>Anaeramoebidae</taxon>
        <taxon>Anaeramoeba</taxon>
    </lineage>
</organism>
<evidence type="ECO:0000313" key="4">
    <source>
        <dbReference type="EMBL" id="KAJ3448577.1"/>
    </source>
</evidence>
<proteinExistence type="inferred from homology"/>
<name>A0AAV8A749_9EUKA</name>
<dbReference type="Proteomes" id="UP001146793">
    <property type="component" value="Unassembled WGS sequence"/>
</dbReference>
<accession>A0AAV8A749</accession>
<dbReference type="InterPro" id="IPR005225">
    <property type="entry name" value="Small_GTP-bd"/>
</dbReference>
<keyword evidence="2" id="KW-0547">Nucleotide-binding</keyword>
<dbReference type="AlphaFoldDB" id="A0AAV8A749"/>
<evidence type="ECO:0000256" key="3">
    <source>
        <dbReference type="ARBA" id="ARBA00023134"/>
    </source>
</evidence>
<evidence type="ECO:0000313" key="5">
    <source>
        <dbReference type="Proteomes" id="UP001146793"/>
    </source>
</evidence>
<dbReference type="Pfam" id="PF00071">
    <property type="entry name" value="Ras"/>
    <property type="match status" value="1"/>
</dbReference>
<dbReference type="InterPro" id="IPR003578">
    <property type="entry name" value="Small_GTPase_Rho"/>
</dbReference>
<dbReference type="CDD" id="cd00157">
    <property type="entry name" value="Rho"/>
    <property type="match status" value="1"/>
</dbReference>
<evidence type="ECO:0000256" key="2">
    <source>
        <dbReference type="ARBA" id="ARBA00022741"/>
    </source>
</evidence>
<dbReference type="GO" id="GO:0007264">
    <property type="term" value="P:small GTPase-mediated signal transduction"/>
    <property type="evidence" value="ECO:0007669"/>
    <property type="project" value="InterPro"/>
</dbReference>
<dbReference type="FunFam" id="3.40.50.300:FF:001179">
    <property type="entry name" value="Rho family GTPase"/>
    <property type="match status" value="1"/>
</dbReference>
<dbReference type="PROSITE" id="PS51420">
    <property type="entry name" value="RHO"/>
    <property type="match status" value="1"/>
</dbReference>
<sequence length="198" mass="22534">MNSIKCVFVGDGNVGKTCLIMCHTTKYFPGVYRPTVSDNITTSIMNKKKLYNLVLWDTAGQDDYDRLRPLSYPGTDILFVCFSLVSPSSFRNVRDKWINEIKHYRPETPIILVGTKLDLRSNTKQDTIQKQNVGESISYQQGLQLSNEIGATQYIECSALTQKNLSEVFSVALSSFLLFSKKKKKRDQKNKSLRCTIL</sequence>
<dbReference type="GO" id="GO:0003924">
    <property type="term" value="F:GTPase activity"/>
    <property type="evidence" value="ECO:0007669"/>
    <property type="project" value="InterPro"/>
</dbReference>
<protein>
    <recommendedName>
        <fullName evidence="6">Rho GTPase</fullName>
    </recommendedName>
</protein>
<dbReference type="SMART" id="SM00173">
    <property type="entry name" value="RAS"/>
    <property type="match status" value="1"/>
</dbReference>
<keyword evidence="3" id="KW-0342">GTP-binding</keyword>
<gene>
    <name evidence="4" type="ORF">M0812_01058</name>
</gene>
<dbReference type="PROSITE" id="PS51421">
    <property type="entry name" value="RAS"/>
    <property type="match status" value="1"/>
</dbReference>
<dbReference type="GO" id="GO:0005525">
    <property type="term" value="F:GTP binding"/>
    <property type="evidence" value="ECO:0007669"/>
    <property type="project" value="UniProtKB-KW"/>
</dbReference>
<dbReference type="InterPro" id="IPR001806">
    <property type="entry name" value="Small_GTPase"/>
</dbReference>
<dbReference type="InterPro" id="IPR027417">
    <property type="entry name" value="P-loop_NTPase"/>
</dbReference>
<dbReference type="PANTHER" id="PTHR24072">
    <property type="entry name" value="RHO FAMILY GTPASE"/>
    <property type="match status" value="1"/>
</dbReference>
<dbReference type="PRINTS" id="PR00449">
    <property type="entry name" value="RASTRNSFRMNG"/>
</dbReference>
<evidence type="ECO:0000256" key="1">
    <source>
        <dbReference type="ARBA" id="ARBA00010142"/>
    </source>
</evidence>
<evidence type="ECO:0008006" key="6">
    <source>
        <dbReference type="Google" id="ProtNLM"/>
    </source>
</evidence>
<dbReference type="SUPFAM" id="SSF52540">
    <property type="entry name" value="P-loop containing nucleoside triphosphate hydrolases"/>
    <property type="match status" value="1"/>
</dbReference>
<dbReference type="SMART" id="SM00174">
    <property type="entry name" value="RHO"/>
    <property type="match status" value="1"/>
</dbReference>
<comment type="similarity">
    <text evidence="1">Belongs to the small GTPase superfamily. Rho family.</text>
</comment>
<dbReference type="PROSITE" id="PS51419">
    <property type="entry name" value="RAB"/>
    <property type="match status" value="1"/>
</dbReference>
<dbReference type="NCBIfam" id="TIGR00231">
    <property type="entry name" value="small_GTP"/>
    <property type="match status" value="1"/>
</dbReference>
<dbReference type="EMBL" id="JANTQA010000015">
    <property type="protein sequence ID" value="KAJ3448577.1"/>
    <property type="molecule type" value="Genomic_DNA"/>
</dbReference>